<dbReference type="Pfam" id="PF11716">
    <property type="entry name" value="MDMPI_N"/>
    <property type="match status" value="1"/>
</dbReference>
<evidence type="ECO:0000313" key="2">
    <source>
        <dbReference type="EMBL" id="RKS72618.1"/>
    </source>
</evidence>
<dbReference type="Gene3D" id="1.20.120.450">
    <property type="entry name" value="dinb family like domain"/>
    <property type="match status" value="1"/>
</dbReference>
<organism evidence="2 3">
    <name type="scientific">Motilibacter peucedani</name>
    <dbReference type="NCBI Taxonomy" id="598650"/>
    <lineage>
        <taxon>Bacteria</taxon>
        <taxon>Bacillati</taxon>
        <taxon>Actinomycetota</taxon>
        <taxon>Actinomycetes</taxon>
        <taxon>Motilibacterales</taxon>
        <taxon>Motilibacteraceae</taxon>
        <taxon>Motilibacter</taxon>
    </lineage>
</organism>
<dbReference type="GO" id="GO:0046872">
    <property type="term" value="F:metal ion binding"/>
    <property type="evidence" value="ECO:0007669"/>
    <property type="project" value="InterPro"/>
</dbReference>
<reference evidence="2 3" key="1">
    <citation type="submission" date="2018-10" db="EMBL/GenBank/DDBJ databases">
        <title>Genomic Encyclopedia of Archaeal and Bacterial Type Strains, Phase II (KMG-II): from individual species to whole genera.</title>
        <authorList>
            <person name="Goeker M."/>
        </authorList>
    </citation>
    <scope>NUCLEOTIDE SEQUENCE [LARGE SCALE GENOMIC DNA]</scope>
    <source>
        <strain evidence="2 3">RP-AC37</strain>
    </source>
</reference>
<protein>
    <submittedName>
        <fullName evidence="2">Uncharacterized protein (TIGR03086 family)</fullName>
    </submittedName>
</protein>
<dbReference type="InterPro" id="IPR017517">
    <property type="entry name" value="Maleyloyr_isom"/>
</dbReference>
<dbReference type="InterPro" id="IPR024344">
    <property type="entry name" value="MDMPI_metal-binding"/>
</dbReference>
<dbReference type="InterPro" id="IPR017520">
    <property type="entry name" value="CHP03086"/>
</dbReference>
<dbReference type="Proteomes" id="UP000281955">
    <property type="component" value="Unassembled WGS sequence"/>
</dbReference>
<comment type="caution">
    <text evidence="2">The sequence shown here is derived from an EMBL/GenBank/DDBJ whole genome shotgun (WGS) entry which is preliminary data.</text>
</comment>
<evidence type="ECO:0000259" key="1">
    <source>
        <dbReference type="Pfam" id="PF11716"/>
    </source>
</evidence>
<dbReference type="NCBIfam" id="TIGR03086">
    <property type="entry name" value="TIGR03086 family metal-binding protein"/>
    <property type="match status" value="1"/>
</dbReference>
<dbReference type="InParanoid" id="A0A420XMW6"/>
<sequence length="196" mass="20819">MTDTTTPTVSPEAELDALDRVLTATGDLLAGVRPEQLHDPTPCPDYDVSALVGHVVAWVRVFASGLAEGEPVEQPDVFVADDPAAEFRAATAQALDGVRRLGLDREVHLTSGGVPARSALRMMIGEYVAHGWDLATATGQPVPYTDDVADLAADGMAPMLLDEYRGPGMPFAHAVPVGDDARPLVRFLCFTGRDAR</sequence>
<feature type="domain" description="Mycothiol-dependent maleylpyruvate isomerase metal-binding" evidence="1">
    <location>
        <begin position="21"/>
        <end position="135"/>
    </location>
</feature>
<dbReference type="AlphaFoldDB" id="A0A420XMW6"/>
<gene>
    <name evidence="2" type="ORF">CLV35_2865</name>
</gene>
<dbReference type="InterPro" id="IPR034660">
    <property type="entry name" value="DinB/YfiT-like"/>
</dbReference>
<proteinExistence type="predicted"/>
<accession>A0A420XMW6</accession>
<dbReference type="SUPFAM" id="SSF109854">
    <property type="entry name" value="DinB/YfiT-like putative metalloenzymes"/>
    <property type="match status" value="1"/>
</dbReference>
<evidence type="ECO:0000313" key="3">
    <source>
        <dbReference type="Proteomes" id="UP000281955"/>
    </source>
</evidence>
<name>A0A420XMW6_9ACTN</name>
<dbReference type="NCBIfam" id="TIGR03083">
    <property type="entry name" value="maleylpyruvate isomerase family mycothiol-dependent enzyme"/>
    <property type="match status" value="1"/>
</dbReference>
<dbReference type="OrthoDB" id="5185819at2"/>
<keyword evidence="3" id="KW-1185">Reference proteome</keyword>
<dbReference type="EMBL" id="RBWV01000013">
    <property type="protein sequence ID" value="RKS72618.1"/>
    <property type="molecule type" value="Genomic_DNA"/>
</dbReference>
<dbReference type="RefSeq" id="WP_121194134.1">
    <property type="nucleotide sequence ID" value="NZ_RBWV01000013.1"/>
</dbReference>